<evidence type="ECO:0000256" key="1">
    <source>
        <dbReference type="SAM" id="MobiDB-lite"/>
    </source>
</evidence>
<feature type="compositionally biased region" description="Basic and acidic residues" evidence="1">
    <location>
        <begin position="179"/>
        <end position="188"/>
    </location>
</feature>
<feature type="compositionally biased region" description="Basic residues" evidence="1">
    <location>
        <begin position="114"/>
        <end position="131"/>
    </location>
</feature>
<feature type="region of interest" description="Disordered" evidence="1">
    <location>
        <begin position="112"/>
        <end position="244"/>
    </location>
</feature>
<accession>A0A9P6T2G9</accession>
<gene>
    <name evidence="2" type="ORF">BGZ80_005198</name>
</gene>
<sequence>MGKKDGMEGGRGSVFSAYLAAMPEPTSGPADQDKYLPDSMKASTLLEQIGAERSWSTRDIERDVDILERNRLYTIRDLRVLSPQSWKEIQLLPLVKDLLRLSVNPEADKIKLKQDKKKAKKEKKKQKKQEKKLKMEKLSLKDKEGKKEGEDGGERAQKDGSDEATPSEEGLVTIHKLKKREESTSDDKDTSEDESSSSSSSSDTSTIDSEPELEAYTSKLSAGQPPLLKTPGNSALLPGPGRIQPMGNRIRVTAGNGTTYEVDRYCPHKYVDLATKVT</sequence>
<evidence type="ECO:0000313" key="3">
    <source>
        <dbReference type="Proteomes" id="UP000703661"/>
    </source>
</evidence>
<protein>
    <submittedName>
        <fullName evidence="2">Uncharacterized protein</fullName>
    </submittedName>
</protein>
<evidence type="ECO:0000313" key="2">
    <source>
        <dbReference type="EMBL" id="KAG0019836.1"/>
    </source>
</evidence>
<reference evidence="2" key="1">
    <citation type="journal article" date="2020" name="Fungal Divers.">
        <title>Resolving the Mortierellaceae phylogeny through synthesis of multi-gene phylogenetics and phylogenomics.</title>
        <authorList>
            <person name="Vandepol N."/>
            <person name="Liber J."/>
            <person name="Desiro A."/>
            <person name="Na H."/>
            <person name="Kennedy M."/>
            <person name="Barry K."/>
            <person name="Grigoriev I.V."/>
            <person name="Miller A.N."/>
            <person name="O'Donnell K."/>
            <person name="Stajich J.E."/>
            <person name="Bonito G."/>
        </authorList>
    </citation>
    <scope>NUCLEOTIDE SEQUENCE</scope>
    <source>
        <strain evidence="2">NRRL 2769</strain>
    </source>
</reference>
<dbReference type="EMBL" id="JAAAID010000258">
    <property type="protein sequence ID" value="KAG0019836.1"/>
    <property type="molecule type" value="Genomic_DNA"/>
</dbReference>
<name>A0A9P6T2G9_9FUNG</name>
<dbReference type="AlphaFoldDB" id="A0A9P6T2G9"/>
<dbReference type="Proteomes" id="UP000703661">
    <property type="component" value="Unassembled WGS sequence"/>
</dbReference>
<proteinExistence type="predicted"/>
<organism evidence="2 3">
    <name type="scientific">Entomortierella chlamydospora</name>
    <dbReference type="NCBI Taxonomy" id="101097"/>
    <lineage>
        <taxon>Eukaryota</taxon>
        <taxon>Fungi</taxon>
        <taxon>Fungi incertae sedis</taxon>
        <taxon>Mucoromycota</taxon>
        <taxon>Mortierellomycotina</taxon>
        <taxon>Mortierellomycetes</taxon>
        <taxon>Mortierellales</taxon>
        <taxon>Mortierellaceae</taxon>
        <taxon>Entomortierella</taxon>
    </lineage>
</organism>
<feature type="compositionally biased region" description="Low complexity" evidence="1">
    <location>
        <begin position="196"/>
        <end position="208"/>
    </location>
</feature>
<feature type="compositionally biased region" description="Basic and acidic residues" evidence="1">
    <location>
        <begin position="132"/>
        <end position="161"/>
    </location>
</feature>
<keyword evidence="3" id="KW-1185">Reference proteome</keyword>
<comment type="caution">
    <text evidence="2">The sequence shown here is derived from an EMBL/GenBank/DDBJ whole genome shotgun (WGS) entry which is preliminary data.</text>
</comment>